<proteinExistence type="predicted"/>
<dbReference type="STRING" id="1070319.CAGGBEG34_180108"/>
<keyword evidence="2" id="KW-1185">Reference proteome</keyword>
<evidence type="ECO:0000313" key="2">
    <source>
        <dbReference type="Proteomes" id="UP000054051"/>
    </source>
</evidence>
<name>G2J7Q4_9BURK</name>
<dbReference type="EMBL" id="CAFB01000034">
    <property type="protein sequence ID" value="CCD28799.1"/>
    <property type="molecule type" value="Genomic_DNA"/>
</dbReference>
<dbReference type="OrthoDB" id="9870026at2"/>
<dbReference type="RefSeq" id="WP_006682073.1">
    <property type="nucleotide sequence ID" value="NZ_CAFB01000034.1"/>
</dbReference>
<dbReference type="AlphaFoldDB" id="G2J7Q4"/>
<protein>
    <submittedName>
        <fullName evidence="1">Uncharacterized protein</fullName>
    </submittedName>
</protein>
<sequence length="150" mass="16254">MIPAANSSIQIGSTNHHDTIDWFKQNILLALPYGHAVTQPSWLEALDSAAGYTVMLVGMWVCGYVGMWDGMKLGMPSDHMSHHGGWMDTVKSAAAMSVGESAGMIAYNLVRRGIGPAVYAAVSSLYRSVTAPYREAPEREPLLGNQRVMV</sequence>
<gene>
    <name evidence="1" type="ORF">CAGGBEG34_180108</name>
</gene>
<organism evidence="1 2">
    <name type="scientific">Candidatus Glomeribacter gigasporarum BEG34</name>
    <dbReference type="NCBI Taxonomy" id="1070319"/>
    <lineage>
        <taxon>Bacteria</taxon>
        <taxon>Pseudomonadati</taxon>
        <taxon>Pseudomonadota</taxon>
        <taxon>Betaproteobacteria</taxon>
        <taxon>Burkholderiales</taxon>
        <taxon>Burkholderiaceae</taxon>
        <taxon>Candidatus Glomeribacter</taxon>
    </lineage>
</organism>
<dbReference type="Proteomes" id="UP000054051">
    <property type="component" value="Unassembled WGS sequence"/>
</dbReference>
<accession>G2J7Q4</accession>
<evidence type="ECO:0000313" key="1">
    <source>
        <dbReference type="EMBL" id="CCD28799.1"/>
    </source>
</evidence>
<reference evidence="1 2" key="1">
    <citation type="submission" date="2011-08" db="EMBL/GenBank/DDBJ databases">
        <title>The genome of the obligate endobacterium of an arbuscular mycorrhizal fungus reveals an interphylum network of nutritional interactions.</title>
        <authorList>
            <person name="Ghignone S."/>
            <person name="Salvioli A."/>
            <person name="Anca I."/>
            <person name="Lumini E."/>
            <person name="Ortu G."/>
            <person name="Petiti L."/>
            <person name="Cruveiller S."/>
            <person name="Bianciotto V."/>
            <person name="Piffanelli P."/>
            <person name="Lanfranco L."/>
            <person name="Bonfante P."/>
        </authorList>
    </citation>
    <scope>NUCLEOTIDE SEQUENCE [LARGE SCALE GENOMIC DNA]</scope>
    <source>
        <strain evidence="1 2">BEG34</strain>
    </source>
</reference>
<comment type="caution">
    <text evidence="1">The sequence shown here is derived from an EMBL/GenBank/DDBJ whole genome shotgun (WGS) entry which is preliminary data.</text>
</comment>